<organism evidence="2">
    <name type="scientific">Zea mays</name>
    <name type="common">Maize</name>
    <dbReference type="NCBI Taxonomy" id="4577"/>
    <lineage>
        <taxon>Eukaryota</taxon>
        <taxon>Viridiplantae</taxon>
        <taxon>Streptophyta</taxon>
        <taxon>Embryophyta</taxon>
        <taxon>Tracheophyta</taxon>
        <taxon>Spermatophyta</taxon>
        <taxon>Magnoliopsida</taxon>
        <taxon>Liliopsida</taxon>
        <taxon>Poales</taxon>
        <taxon>Poaceae</taxon>
        <taxon>PACMAD clade</taxon>
        <taxon>Panicoideae</taxon>
        <taxon>Andropogonodae</taxon>
        <taxon>Andropogoneae</taxon>
        <taxon>Tripsacinae</taxon>
        <taxon>Zea</taxon>
    </lineage>
</organism>
<dbReference type="EMBL" id="CM000782">
    <property type="protein sequence ID" value="AQK86212.1"/>
    <property type="molecule type" value="Genomic_DNA"/>
</dbReference>
<feature type="compositionally biased region" description="Basic residues" evidence="1">
    <location>
        <begin position="24"/>
        <end position="51"/>
    </location>
</feature>
<sequence>AAKRASGASGSVATCEDGDGRAGGGRHRGGRRRRAPRQLHRLRHPGPRPHAHVPLRVRQIERSGEAAVLLAELVGDVRAERVRGGVDAGGWIRPRRLGQRHQLHQADRYVRALRQVLPVPDEATPRVAAAGAAASLKQRASAKG</sequence>
<feature type="non-terminal residue" evidence="2">
    <location>
        <position position="1"/>
    </location>
</feature>
<feature type="region of interest" description="Disordered" evidence="1">
    <location>
        <begin position="1"/>
        <end position="51"/>
    </location>
</feature>
<evidence type="ECO:0000313" key="2">
    <source>
        <dbReference type="EMBL" id="AQK86212.1"/>
    </source>
</evidence>
<reference evidence="2" key="1">
    <citation type="submission" date="2015-12" db="EMBL/GenBank/DDBJ databases">
        <title>Update maize B73 reference genome by single molecule sequencing technologies.</title>
        <authorList>
            <consortium name="Maize Genome Sequencing Project"/>
            <person name="Ware D."/>
        </authorList>
    </citation>
    <scope>NUCLEOTIDE SEQUENCE</scope>
    <source>
        <tissue evidence="2">Seedling</tissue>
    </source>
</reference>
<name>A0A1D6M511_MAIZE</name>
<evidence type="ECO:0000256" key="1">
    <source>
        <dbReference type="SAM" id="MobiDB-lite"/>
    </source>
</evidence>
<dbReference type="AlphaFoldDB" id="A0A1D6M511"/>
<proteinExistence type="predicted"/>
<accession>A0A1D6M511</accession>
<gene>
    <name evidence="2" type="ORF">ZEAMMB73_Zm00001d038275</name>
</gene>
<protein>
    <submittedName>
        <fullName evidence="2">Auxin transporter-like protein 1</fullName>
    </submittedName>
</protein>